<dbReference type="OrthoDB" id="1111193at2759"/>
<reference evidence="1 2" key="1">
    <citation type="submission" date="2016-09" db="EMBL/GenBank/DDBJ databases">
        <title>Extensive genetic diversity and differential bi-allelic expression allows diatom success in the polar Southern Ocean.</title>
        <authorList>
            <consortium name="DOE Joint Genome Institute"/>
            <person name="Mock T."/>
            <person name="Otillar R.P."/>
            <person name="Strauss J."/>
            <person name="Dupont C."/>
            <person name="Frickenhaus S."/>
            <person name="Maumus F."/>
            <person name="Mcmullan M."/>
            <person name="Sanges R."/>
            <person name="Schmutz J."/>
            <person name="Toseland A."/>
            <person name="Valas R."/>
            <person name="Veluchamy A."/>
            <person name="Ward B.J."/>
            <person name="Allen A."/>
            <person name="Barry K."/>
            <person name="Falciatore A."/>
            <person name="Ferrante M."/>
            <person name="Fortunato A.E."/>
            <person name="Gloeckner G."/>
            <person name="Gruber A."/>
            <person name="Hipkin R."/>
            <person name="Janech M."/>
            <person name="Kroth P."/>
            <person name="Leese F."/>
            <person name="Lindquist E."/>
            <person name="Lyon B.R."/>
            <person name="Martin J."/>
            <person name="Mayer C."/>
            <person name="Parker M."/>
            <person name="Quesneville H."/>
            <person name="Raymond J."/>
            <person name="Uhlig C."/>
            <person name="Valentin K.U."/>
            <person name="Worden A.Z."/>
            <person name="Armbrust E.V."/>
            <person name="Bowler C."/>
            <person name="Green B."/>
            <person name="Moulton V."/>
            <person name="Van Oosterhout C."/>
            <person name="Grigoriev I."/>
        </authorList>
    </citation>
    <scope>NUCLEOTIDE SEQUENCE [LARGE SCALE GENOMIC DNA]</scope>
    <source>
        <strain evidence="1 2">CCMP1102</strain>
    </source>
</reference>
<dbReference type="AlphaFoldDB" id="A0A1E7FZM1"/>
<dbReference type="Proteomes" id="UP000095751">
    <property type="component" value="Unassembled WGS sequence"/>
</dbReference>
<name>A0A1E7FZM1_9STRA</name>
<sequence length="254" mass="28909">MFDIQERFPNLCKIDVRSNNIQSLVGIEDRIKKIRSSSSSSSSSSRLVLSNNNLHELNLRHNDSILESVICNTNWNTKTKGPSEKSALLTLLNTFNGISNLCYDLCYEAKSYDPDVEYALRINHAGRTFISNREISSGTTTTTTTTNDNTTATAPVINNALWPIILERAYKKSDAIFDTGSIYSRNKDRERMKCATGLFDLVHHYWPMFTDRRCCAARWEDSIINNDNNSSCNDNDNRQQMDTNAALNCKRKRK</sequence>
<organism evidence="1 2">
    <name type="scientific">Fragilariopsis cylindrus CCMP1102</name>
    <dbReference type="NCBI Taxonomy" id="635003"/>
    <lineage>
        <taxon>Eukaryota</taxon>
        <taxon>Sar</taxon>
        <taxon>Stramenopiles</taxon>
        <taxon>Ochrophyta</taxon>
        <taxon>Bacillariophyta</taxon>
        <taxon>Bacillariophyceae</taxon>
        <taxon>Bacillariophycidae</taxon>
        <taxon>Bacillariales</taxon>
        <taxon>Bacillariaceae</taxon>
        <taxon>Fragilariopsis</taxon>
    </lineage>
</organism>
<proteinExistence type="predicted"/>
<dbReference type="KEGG" id="fcy:FRACYDRAFT_267489"/>
<accession>A0A1E7FZM1</accession>
<protein>
    <submittedName>
        <fullName evidence="1">Uncharacterized protein</fullName>
    </submittedName>
</protein>
<dbReference type="EMBL" id="KV784353">
    <property type="protein sequence ID" value="OEU23253.1"/>
    <property type="molecule type" value="Genomic_DNA"/>
</dbReference>
<keyword evidence="2" id="KW-1185">Reference proteome</keyword>
<dbReference type="InParanoid" id="A0A1E7FZM1"/>
<evidence type="ECO:0000313" key="1">
    <source>
        <dbReference type="EMBL" id="OEU23253.1"/>
    </source>
</evidence>
<evidence type="ECO:0000313" key="2">
    <source>
        <dbReference type="Proteomes" id="UP000095751"/>
    </source>
</evidence>
<gene>
    <name evidence="1" type="ORF">FRACYDRAFT_267489</name>
</gene>